<accession>A0A927R9Z2</accession>
<reference evidence="1" key="1">
    <citation type="submission" date="2020-10" db="EMBL/GenBank/DDBJ databases">
        <title>Sequencing the genomes of 1000 actinobacteria strains.</title>
        <authorList>
            <person name="Klenk H.-P."/>
        </authorList>
    </citation>
    <scope>NUCLEOTIDE SEQUENCE</scope>
    <source>
        <strain evidence="1">DSM 46832</strain>
    </source>
</reference>
<protein>
    <submittedName>
        <fullName evidence="1">Uncharacterized protein</fullName>
    </submittedName>
</protein>
<dbReference type="RefSeq" id="WP_192770881.1">
    <property type="nucleotide sequence ID" value="NZ_JADBEB010000001.1"/>
</dbReference>
<gene>
    <name evidence="1" type="ORF">H4W31_007532</name>
</gene>
<sequence length="52" mass="5547">MNGASVAYRPARDGHLRKVLELAAHGSTNRGAAGWLCTSDATALTFRADYPE</sequence>
<organism evidence="1 2">
    <name type="scientific">Plantactinospora soyae</name>
    <dbReference type="NCBI Taxonomy" id="1544732"/>
    <lineage>
        <taxon>Bacteria</taxon>
        <taxon>Bacillati</taxon>
        <taxon>Actinomycetota</taxon>
        <taxon>Actinomycetes</taxon>
        <taxon>Micromonosporales</taxon>
        <taxon>Micromonosporaceae</taxon>
        <taxon>Plantactinospora</taxon>
    </lineage>
</organism>
<dbReference type="Proteomes" id="UP000649753">
    <property type="component" value="Unassembled WGS sequence"/>
</dbReference>
<dbReference type="AlphaFoldDB" id="A0A927R9Z2"/>
<evidence type="ECO:0000313" key="1">
    <source>
        <dbReference type="EMBL" id="MBE1491894.1"/>
    </source>
</evidence>
<proteinExistence type="predicted"/>
<name>A0A927R9Z2_9ACTN</name>
<evidence type="ECO:0000313" key="2">
    <source>
        <dbReference type="Proteomes" id="UP000649753"/>
    </source>
</evidence>
<dbReference type="EMBL" id="JADBEB010000001">
    <property type="protein sequence ID" value="MBE1491894.1"/>
    <property type="molecule type" value="Genomic_DNA"/>
</dbReference>
<keyword evidence="2" id="KW-1185">Reference proteome</keyword>
<comment type="caution">
    <text evidence="1">The sequence shown here is derived from an EMBL/GenBank/DDBJ whole genome shotgun (WGS) entry which is preliminary data.</text>
</comment>